<dbReference type="SMART" id="SM00166">
    <property type="entry name" value="UBX"/>
    <property type="match status" value="1"/>
</dbReference>
<dbReference type="GO" id="GO:0005829">
    <property type="term" value="C:cytosol"/>
    <property type="evidence" value="ECO:0007669"/>
    <property type="project" value="TreeGrafter"/>
</dbReference>
<comment type="caution">
    <text evidence="5">The sequence shown here is derived from an EMBL/GenBank/DDBJ whole genome shotgun (WGS) entry which is preliminary data.</text>
</comment>
<keyword evidence="1" id="KW-0833">Ubl conjugation pathway</keyword>
<dbReference type="Pfam" id="PF08059">
    <property type="entry name" value="SEP"/>
    <property type="match status" value="1"/>
</dbReference>
<proteinExistence type="predicted"/>
<dbReference type="GO" id="GO:0005634">
    <property type="term" value="C:nucleus"/>
    <property type="evidence" value="ECO:0007669"/>
    <property type="project" value="TreeGrafter"/>
</dbReference>
<dbReference type="GO" id="GO:0061025">
    <property type="term" value="P:membrane fusion"/>
    <property type="evidence" value="ECO:0007669"/>
    <property type="project" value="TreeGrafter"/>
</dbReference>
<reference evidence="5 6" key="1">
    <citation type="submission" date="2017-10" db="EMBL/GenBank/DDBJ databases">
        <title>Comparative genomics in systemic dimorphic fungi from Ajellomycetaceae.</title>
        <authorList>
            <person name="Munoz J.F."/>
            <person name="Mcewen J.G."/>
            <person name="Clay O.K."/>
            <person name="Cuomo C.A."/>
        </authorList>
    </citation>
    <scope>NUCLEOTIDE SEQUENCE [LARGE SCALE GENOMIC DNA]</scope>
    <source>
        <strain evidence="5 6">UAMH7299</strain>
    </source>
</reference>
<evidence type="ECO:0008006" key="7">
    <source>
        <dbReference type="Google" id="ProtNLM"/>
    </source>
</evidence>
<dbReference type="SMART" id="SM00553">
    <property type="entry name" value="SEP"/>
    <property type="match status" value="1"/>
</dbReference>
<evidence type="ECO:0000259" key="3">
    <source>
        <dbReference type="PROSITE" id="PS50033"/>
    </source>
</evidence>
<keyword evidence="6" id="KW-1185">Reference proteome</keyword>
<dbReference type="PANTHER" id="PTHR23333:SF20">
    <property type="entry name" value="NSFL1 COFACTOR P47"/>
    <property type="match status" value="1"/>
</dbReference>
<dbReference type="Pfam" id="PF00789">
    <property type="entry name" value="UBX"/>
    <property type="match status" value="1"/>
</dbReference>
<dbReference type="GO" id="GO:0031468">
    <property type="term" value="P:nuclear membrane reassembly"/>
    <property type="evidence" value="ECO:0007669"/>
    <property type="project" value="TreeGrafter"/>
</dbReference>
<dbReference type="CDD" id="cd14348">
    <property type="entry name" value="UBA_p47"/>
    <property type="match status" value="1"/>
</dbReference>
<organism evidence="5 6">
    <name type="scientific">Polytolypa hystricis (strain UAMH7299)</name>
    <dbReference type="NCBI Taxonomy" id="1447883"/>
    <lineage>
        <taxon>Eukaryota</taxon>
        <taxon>Fungi</taxon>
        <taxon>Dikarya</taxon>
        <taxon>Ascomycota</taxon>
        <taxon>Pezizomycotina</taxon>
        <taxon>Eurotiomycetes</taxon>
        <taxon>Eurotiomycetidae</taxon>
        <taxon>Onygenales</taxon>
        <taxon>Onygenales incertae sedis</taxon>
        <taxon>Polytolypa</taxon>
    </lineage>
</organism>
<dbReference type="GO" id="GO:0007030">
    <property type="term" value="P:Golgi organization"/>
    <property type="evidence" value="ECO:0007669"/>
    <property type="project" value="TreeGrafter"/>
</dbReference>
<dbReference type="PROSITE" id="PS51399">
    <property type="entry name" value="SEP"/>
    <property type="match status" value="1"/>
</dbReference>
<dbReference type="Proteomes" id="UP000224634">
    <property type="component" value="Unassembled WGS sequence"/>
</dbReference>
<dbReference type="InterPro" id="IPR036241">
    <property type="entry name" value="NSFL1C_SEP_dom_sf"/>
</dbReference>
<evidence type="ECO:0000259" key="4">
    <source>
        <dbReference type="PROSITE" id="PS51399"/>
    </source>
</evidence>
<evidence type="ECO:0000313" key="5">
    <source>
        <dbReference type="EMBL" id="PGH27169.1"/>
    </source>
</evidence>
<dbReference type="SUPFAM" id="SSF54236">
    <property type="entry name" value="Ubiquitin-like"/>
    <property type="match status" value="1"/>
</dbReference>
<dbReference type="SUPFAM" id="SSF102848">
    <property type="entry name" value="NSFL1 (p97 ATPase) cofactor p47, SEP domain"/>
    <property type="match status" value="1"/>
</dbReference>
<dbReference type="PANTHER" id="PTHR23333">
    <property type="entry name" value="UBX DOMAIN CONTAINING PROTEIN"/>
    <property type="match status" value="1"/>
</dbReference>
<dbReference type="GO" id="GO:0043130">
    <property type="term" value="F:ubiquitin binding"/>
    <property type="evidence" value="ECO:0007669"/>
    <property type="project" value="TreeGrafter"/>
</dbReference>
<dbReference type="InterPro" id="IPR012989">
    <property type="entry name" value="SEP_domain"/>
</dbReference>
<dbReference type="PROSITE" id="PS50033">
    <property type="entry name" value="UBX"/>
    <property type="match status" value="1"/>
</dbReference>
<dbReference type="InterPro" id="IPR029071">
    <property type="entry name" value="Ubiquitin-like_domsf"/>
</dbReference>
<accession>A0A2B7Z1Q4</accession>
<dbReference type="GO" id="GO:0043161">
    <property type="term" value="P:proteasome-mediated ubiquitin-dependent protein catabolic process"/>
    <property type="evidence" value="ECO:0007669"/>
    <property type="project" value="TreeGrafter"/>
</dbReference>
<evidence type="ECO:0000256" key="2">
    <source>
        <dbReference type="SAM" id="MobiDB-lite"/>
    </source>
</evidence>
<name>A0A2B7Z1Q4_POLH7</name>
<feature type="compositionally biased region" description="Acidic residues" evidence="2">
    <location>
        <begin position="51"/>
        <end position="64"/>
    </location>
</feature>
<dbReference type="SUPFAM" id="SSF46934">
    <property type="entry name" value="UBA-like"/>
    <property type="match status" value="1"/>
</dbReference>
<dbReference type="OrthoDB" id="25887at2759"/>
<dbReference type="GO" id="GO:0000045">
    <property type="term" value="P:autophagosome assembly"/>
    <property type="evidence" value="ECO:0007669"/>
    <property type="project" value="TreeGrafter"/>
</dbReference>
<dbReference type="Gene3D" id="3.10.20.90">
    <property type="entry name" value="Phosphatidylinositol 3-kinase Catalytic Subunit, Chain A, domain 1"/>
    <property type="match status" value="1"/>
</dbReference>
<feature type="region of interest" description="Disordered" evidence="2">
    <location>
        <begin position="266"/>
        <end position="318"/>
    </location>
</feature>
<gene>
    <name evidence="5" type="ORF">AJ80_01126</name>
</gene>
<feature type="compositionally biased region" description="Low complexity" evidence="2">
    <location>
        <begin position="286"/>
        <end position="307"/>
    </location>
</feature>
<feature type="compositionally biased region" description="Basic and acidic residues" evidence="2">
    <location>
        <begin position="142"/>
        <end position="153"/>
    </location>
</feature>
<sequence length="396" mass="42162">MEPTPAEQNELVSQFLGITGAPSALGTQLLHAHGWDLEVAIAEYYAQQEQPGEDDDEPSDDDVDMQQQQRAGGRTLGGGPAPVEEPESSSSSRKAPRKKFATLGDLSAGDGGGGDSSDEDDDEPQDLFAGGEKSALAVQNPDDIRQKILEKAKRGVPSSGESESKKSHFTGAARTLGGDDAPSRVIGDTSRNLPERPPRVSRTLHFWNDGFSVDEGDLYRSDDPRNAAILEGIRQGRAPLAIMNVWPGQEVDVEVKQHDTNYVKPKAKYTPFGGTGQRLGSPTPGPGTQDAAPAAAAAPAPTESAPEPQGPTIDESQPTVTLQIRLGDGTRLTSRFNTTNTIGDVYSFVAASSPTSQARPWVLMTTFPSTELSDKSAVLGDLKEYKRGGVVVQKWT</sequence>
<protein>
    <recommendedName>
        <fullName evidence="7">UBX domain-containing protein</fullName>
    </recommendedName>
</protein>
<evidence type="ECO:0000256" key="1">
    <source>
        <dbReference type="ARBA" id="ARBA00022786"/>
    </source>
</evidence>
<dbReference type="CDD" id="cd01770">
    <property type="entry name" value="UBX_UBXN2"/>
    <property type="match status" value="1"/>
</dbReference>
<feature type="domain" description="SEP" evidence="4">
    <location>
        <begin position="199"/>
        <end position="263"/>
    </location>
</feature>
<dbReference type="FunFam" id="3.30.420.210:FF:000002">
    <property type="entry name" value="UBX domain-containing protein 1"/>
    <property type="match status" value="1"/>
</dbReference>
<dbReference type="InterPro" id="IPR001012">
    <property type="entry name" value="UBX_dom"/>
</dbReference>
<feature type="region of interest" description="Disordered" evidence="2">
    <location>
        <begin position="44"/>
        <end position="200"/>
    </location>
</feature>
<feature type="compositionally biased region" description="Acidic residues" evidence="2">
    <location>
        <begin position="116"/>
        <end position="125"/>
    </location>
</feature>
<feature type="domain" description="UBX" evidence="3">
    <location>
        <begin position="315"/>
        <end position="392"/>
    </location>
</feature>
<evidence type="ECO:0000313" key="6">
    <source>
        <dbReference type="Proteomes" id="UP000224634"/>
    </source>
</evidence>
<dbReference type="Gene3D" id="1.10.8.10">
    <property type="entry name" value="DNA helicase RuvA subunit, C-terminal domain"/>
    <property type="match status" value="1"/>
</dbReference>
<dbReference type="InterPro" id="IPR009060">
    <property type="entry name" value="UBA-like_sf"/>
</dbReference>
<dbReference type="Gene3D" id="3.30.420.210">
    <property type="entry name" value="SEP domain"/>
    <property type="match status" value="1"/>
</dbReference>
<dbReference type="STRING" id="1447883.A0A2B7Z1Q4"/>
<dbReference type="FunFam" id="3.10.20.90:FF:000179">
    <property type="entry name" value="Plant UBX domain-containing protein 4"/>
    <property type="match status" value="1"/>
</dbReference>
<dbReference type="EMBL" id="PDNA01000009">
    <property type="protein sequence ID" value="PGH27169.1"/>
    <property type="molecule type" value="Genomic_DNA"/>
</dbReference>
<dbReference type="AlphaFoldDB" id="A0A2B7Z1Q4"/>
<dbReference type="Pfam" id="PF14555">
    <property type="entry name" value="UBA_4"/>
    <property type="match status" value="1"/>
</dbReference>